<dbReference type="InterPro" id="IPR012297">
    <property type="entry name" value="EcoO109IR_cat_dom_sf"/>
</dbReference>
<dbReference type="SUPFAM" id="SSF52980">
    <property type="entry name" value="Restriction endonuclease-like"/>
    <property type="match status" value="1"/>
</dbReference>
<dbReference type="EMBL" id="VSSQ01000135">
    <property type="protein sequence ID" value="MPL80229.1"/>
    <property type="molecule type" value="Genomic_DNA"/>
</dbReference>
<dbReference type="InterPro" id="IPR011335">
    <property type="entry name" value="Restrct_endonuc-II-like"/>
</dbReference>
<protein>
    <recommendedName>
        <fullName evidence="1">Type II restriction endonuclease EcoO109IR domain-containing protein</fullName>
    </recommendedName>
</protein>
<gene>
    <name evidence="2" type="ORF">SDC9_26125</name>
</gene>
<dbReference type="Pfam" id="PF14511">
    <property type="entry name" value="RE_EcoO109I"/>
    <property type="match status" value="1"/>
</dbReference>
<evidence type="ECO:0000259" key="1">
    <source>
        <dbReference type="Pfam" id="PF14511"/>
    </source>
</evidence>
<dbReference type="CDD" id="cd22346">
    <property type="entry name" value="PDDEXK_nuclease"/>
    <property type="match status" value="1"/>
</dbReference>
<name>A0A644UMV2_9ZZZZ</name>
<dbReference type="InterPro" id="IPR032793">
    <property type="entry name" value="RE_EcoO109IR"/>
</dbReference>
<reference evidence="2" key="1">
    <citation type="submission" date="2019-08" db="EMBL/GenBank/DDBJ databases">
        <authorList>
            <person name="Kucharzyk K."/>
            <person name="Murdoch R.W."/>
            <person name="Higgins S."/>
            <person name="Loffler F."/>
        </authorList>
    </citation>
    <scope>NUCLEOTIDE SEQUENCE</scope>
</reference>
<dbReference type="AlphaFoldDB" id="A0A644UMV2"/>
<proteinExistence type="predicted"/>
<organism evidence="2">
    <name type="scientific">bioreactor metagenome</name>
    <dbReference type="NCBI Taxonomy" id="1076179"/>
    <lineage>
        <taxon>unclassified sequences</taxon>
        <taxon>metagenomes</taxon>
        <taxon>ecological metagenomes</taxon>
    </lineage>
</organism>
<sequence>MKKEERKDILLRARKFFKEKIAENHIKNTKKLSSLDIFNVNPFLVKYLANFAFGEATSENIARALIYPRILGTSINTSFGSLLQIFCNEILTGYASVIPGLDIEFIDSIDGRKKYCQVKAGPNTINKDDVKTILDHFKDIKNIARTNRQTDINPSIDCIVGVFYGEQTKLSTFYKRISQDYSVIVGQEFWHHLTGDENFYFDLANAFAEVAVEMDSRKLIEDTVQKLALEIEQRNRIM</sequence>
<accession>A0A644UMV2</accession>
<evidence type="ECO:0000313" key="2">
    <source>
        <dbReference type="EMBL" id="MPL80229.1"/>
    </source>
</evidence>
<dbReference type="Gene3D" id="3.40.1560.10">
    <property type="entry name" value="type ii restriction endonuclease, domain 2"/>
    <property type="match status" value="1"/>
</dbReference>
<feature type="domain" description="Type II restriction endonuclease EcoO109IR" evidence="1">
    <location>
        <begin position="14"/>
        <end position="213"/>
    </location>
</feature>
<comment type="caution">
    <text evidence="2">The sequence shown here is derived from an EMBL/GenBank/DDBJ whole genome shotgun (WGS) entry which is preliminary data.</text>
</comment>